<sequence>MMPLCFGATVLVWTSTLRSPETVSVSPLAKYSSLSGSATMTVLRVSISCLLVLGSAGLRSRLLLVWLLFACFHVSCFCFLPVCLALLPRVGEPCCLAASCIDFPDDVNRAQLESSWPLCDVIPGRLQNSIAPSIPLAERFACSGCRRFGSACCFQVAKCVFFSIDGWWLSDYIIVVPGMRD</sequence>
<evidence type="ECO:0000256" key="1">
    <source>
        <dbReference type="SAM" id="Phobius"/>
    </source>
</evidence>
<keyword evidence="1" id="KW-0812">Transmembrane</keyword>
<gene>
    <name evidence="2" type="ORF">PGLA2088_LOCUS41361</name>
</gene>
<comment type="caution">
    <text evidence="2">The sequence shown here is derived from an EMBL/GenBank/DDBJ whole genome shotgun (WGS) entry which is preliminary data.</text>
</comment>
<reference evidence="2" key="1">
    <citation type="submission" date="2021-02" db="EMBL/GenBank/DDBJ databases">
        <authorList>
            <person name="Dougan E. K."/>
            <person name="Rhodes N."/>
            <person name="Thang M."/>
            <person name="Chan C."/>
        </authorList>
    </citation>
    <scope>NUCLEOTIDE SEQUENCE</scope>
</reference>
<proteinExistence type="predicted"/>
<organism evidence="2 3">
    <name type="scientific">Polarella glacialis</name>
    <name type="common">Dinoflagellate</name>
    <dbReference type="NCBI Taxonomy" id="89957"/>
    <lineage>
        <taxon>Eukaryota</taxon>
        <taxon>Sar</taxon>
        <taxon>Alveolata</taxon>
        <taxon>Dinophyceae</taxon>
        <taxon>Suessiales</taxon>
        <taxon>Suessiaceae</taxon>
        <taxon>Polarella</taxon>
    </lineage>
</organism>
<evidence type="ECO:0000313" key="2">
    <source>
        <dbReference type="EMBL" id="CAE8720495.1"/>
    </source>
</evidence>
<evidence type="ECO:0000313" key="3">
    <source>
        <dbReference type="Proteomes" id="UP000626109"/>
    </source>
</evidence>
<dbReference type="AlphaFoldDB" id="A0A813L1E6"/>
<feature type="transmembrane region" description="Helical" evidence="1">
    <location>
        <begin position="34"/>
        <end position="56"/>
    </location>
</feature>
<dbReference type="Proteomes" id="UP000626109">
    <property type="component" value="Unassembled WGS sequence"/>
</dbReference>
<keyword evidence="1" id="KW-0472">Membrane</keyword>
<protein>
    <submittedName>
        <fullName evidence="2">Uncharacterized protein</fullName>
    </submittedName>
</protein>
<feature type="transmembrane region" description="Helical" evidence="1">
    <location>
        <begin position="63"/>
        <end position="87"/>
    </location>
</feature>
<accession>A0A813L1E6</accession>
<keyword evidence="1" id="KW-1133">Transmembrane helix</keyword>
<dbReference type="EMBL" id="CAJNNW010033813">
    <property type="protein sequence ID" value="CAE8720495.1"/>
    <property type="molecule type" value="Genomic_DNA"/>
</dbReference>
<name>A0A813L1E6_POLGL</name>